<evidence type="ECO:0000256" key="3">
    <source>
        <dbReference type="ARBA" id="ARBA00023163"/>
    </source>
</evidence>
<dbReference type="GO" id="GO:0016586">
    <property type="term" value="C:RSC-type complex"/>
    <property type="evidence" value="ECO:0007669"/>
    <property type="project" value="TreeGrafter"/>
</dbReference>
<dbReference type="InterPro" id="IPR003150">
    <property type="entry name" value="DNA-bd_RFX"/>
</dbReference>
<keyword evidence="1" id="KW-0156">Chromatin regulator</keyword>
<dbReference type="GO" id="GO:0006355">
    <property type="term" value="P:regulation of DNA-templated transcription"/>
    <property type="evidence" value="ECO:0007669"/>
    <property type="project" value="InterPro"/>
</dbReference>
<evidence type="ECO:0000256" key="5">
    <source>
        <dbReference type="SAM" id="MobiDB-lite"/>
    </source>
</evidence>
<dbReference type="InterPro" id="IPR052406">
    <property type="entry name" value="Chromatin_Remodeling_Comp"/>
</dbReference>
<evidence type="ECO:0000256" key="2">
    <source>
        <dbReference type="ARBA" id="ARBA00023015"/>
    </source>
</evidence>
<keyword evidence="4" id="KW-0539">Nucleus</keyword>
<dbReference type="PROSITE" id="PS51526">
    <property type="entry name" value="RFX_DBD"/>
    <property type="match status" value="1"/>
</dbReference>
<feature type="domain" description="RFX-type winged-helix" evidence="6">
    <location>
        <begin position="308"/>
        <end position="384"/>
    </location>
</feature>
<evidence type="ECO:0000256" key="4">
    <source>
        <dbReference type="ARBA" id="ARBA00023242"/>
    </source>
</evidence>
<dbReference type="SUPFAM" id="SSF48371">
    <property type="entry name" value="ARM repeat"/>
    <property type="match status" value="1"/>
</dbReference>
<dbReference type="PANTHER" id="PTHR22970">
    <property type="entry name" value="AT-RICH INTERACTIVE DOMAIN-CONTAINING PROTEIN 2"/>
    <property type="match status" value="1"/>
</dbReference>
<organism evidence="7 8">
    <name type="scientific">Paramarasmius palmivorus</name>
    <dbReference type="NCBI Taxonomy" id="297713"/>
    <lineage>
        <taxon>Eukaryota</taxon>
        <taxon>Fungi</taxon>
        <taxon>Dikarya</taxon>
        <taxon>Basidiomycota</taxon>
        <taxon>Agaricomycotina</taxon>
        <taxon>Agaricomycetes</taxon>
        <taxon>Agaricomycetidae</taxon>
        <taxon>Agaricales</taxon>
        <taxon>Marasmiineae</taxon>
        <taxon>Marasmiaceae</taxon>
        <taxon>Paramarasmius</taxon>
    </lineage>
</organism>
<dbReference type="InterPro" id="IPR016024">
    <property type="entry name" value="ARM-type_fold"/>
</dbReference>
<feature type="region of interest" description="Disordered" evidence="5">
    <location>
        <begin position="456"/>
        <end position="497"/>
    </location>
</feature>
<dbReference type="GO" id="GO:0003677">
    <property type="term" value="F:DNA binding"/>
    <property type="evidence" value="ECO:0007669"/>
    <property type="project" value="InterPro"/>
</dbReference>
<sequence>MTMKLPGWYTEPTASNRMVLALRSGIDTEIAWSLDRLCRLCINDNFNLTFIPKLIDALFEWPEWFVTEGFKNSTLELFAPSRQETQRKRHALESLVVLKTSSLMEHNAAPLTSHPRTIPLIENALLNLDADNDGHVEFILHSIELFISVGANYTLPRSPPTILHPLLHIISTSSNRSLIISSLSAISLLFTNPKNTPHLSPKSPALEAAIRYLPLLNDKPLLEASINYLYTHLSNTSMTRAFMRHPAMPSVLKMLISVLLAEQIEETVKLDITGPIHTVPLTMVQQKDRELTQAEFEHLLPIPEPQRCHDWMQTMFIAEPDAEVTQVDFWNLYKDTFCPYTDKYPAHAASEVIKSVTNIFPQAQAMVVPGPPQRFIVRGVDRRKVTVVAEKLKCQWDRSQCAEKPCTSYGELCGHVFEHIDALEDDEQGDVACLWGECPRTGLTKTALKSHILTHIPTPQTPDRHPSQSDTITLSTPPPHQYPIQNPTTRPPPPPRSTVITYTKASSIDPPSTSLTALLCIRILFRASFASIEAAPRIDEDHFGFPGLVEEFDDMDLGVADSVDEEGDKEGERRGRKAFGGVKSLMERVKMKDEVLMEWIGEMVDLDLGVDGGVDVDEMVE</sequence>
<keyword evidence="3" id="KW-0804">Transcription</keyword>
<accession>A0AAW0E451</accession>
<evidence type="ECO:0000259" key="6">
    <source>
        <dbReference type="PROSITE" id="PS51526"/>
    </source>
</evidence>
<dbReference type="Proteomes" id="UP001383192">
    <property type="component" value="Unassembled WGS sequence"/>
</dbReference>
<name>A0AAW0E451_9AGAR</name>
<keyword evidence="2" id="KW-0805">Transcription regulation</keyword>
<dbReference type="GO" id="GO:0006325">
    <property type="term" value="P:chromatin organization"/>
    <property type="evidence" value="ECO:0007669"/>
    <property type="project" value="UniProtKB-KW"/>
</dbReference>
<keyword evidence="8" id="KW-1185">Reference proteome</keyword>
<dbReference type="AlphaFoldDB" id="A0AAW0E451"/>
<evidence type="ECO:0000313" key="8">
    <source>
        <dbReference type="Proteomes" id="UP001383192"/>
    </source>
</evidence>
<gene>
    <name evidence="7" type="primary">RSC9</name>
    <name evidence="7" type="ORF">VNI00_002024</name>
</gene>
<protein>
    <submittedName>
        <fullName evidence="7">Chromatin structure-remodeling complex protein rsc9</fullName>
    </submittedName>
</protein>
<evidence type="ECO:0000313" key="7">
    <source>
        <dbReference type="EMBL" id="KAK7058390.1"/>
    </source>
</evidence>
<reference evidence="7 8" key="1">
    <citation type="submission" date="2024-01" db="EMBL/GenBank/DDBJ databases">
        <title>A draft genome for a cacao thread blight-causing isolate of Paramarasmius palmivorus.</title>
        <authorList>
            <person name="Baruah I.K."/>
            <person name="Bukari Y."/>
            <person name="Amoako-Attah I."/>
            <person name="Meinhardt L.W."/>
            <person name="Bailey B.A."/>
            <person name="Cohen S.P."/>
        </authorList>
    </citation>
    <scope>NUCLEOTIDE SEQUENCE [LARGE SCALE GENOMIC DNA]</scope>
    <source>
        <strain evidence="7 8">GH-12</strain>
    </source>
</reference>
<dbReference type="PANTHER" id="PTHR22970:SF14">
    <property type="entry name" value="AT-RICH INTERACTIVE DOMAIN-CONTAINING PROTEIN 2"/>
    <property type="match status" value="1"/>
</dbReference>
<dbReference type="EMBL" id="JAYKXP010000005">
    <property type="protein sequence ID" value="KAK7058390.1"/>
    <property type="molecule type" value="Genomic_DNA"/>
</dbReference>
<proteinExistence type="predicted"/>
<evidence type="ECO:0000256" key="1">
    <source>
        <dbReference type="ARBA" id="ARBA00022853"/>
    </source>
</evidence>
<comment type="caution">
    <text evidence="7">The sequence shown here is derived from an EMBL/GenBank/DDBJ whole genome shotgun (WGS) entry which is preliminary data.</text>
</comment>